<organism evidence="2 3">
    <name type="scientific">Paracoccus nototheniae</name>
    <dbReference type="NCBI Taxonomy" id="2489002"/>
    <lineage>
        <taxon>Bacteria</taxon>
        <taxon>Pseudomonadati</taxon>
        <taxon>Pseudomonadota</taxon>
        <taxon>Alphaproteobacteria</taxon>
        <taxon>Rhodobacterales</taxon>
        <taxon>Paracoccaceae</taxon>
        <taxon>Paracoccus</taxon>
    </lineage>
</organism>
<gene>
    <name evidence="2" type="ORF">ACFQ5P_05545</name>
</gene>
<feature type="signal peptide" evidence="1">
    <location>
        <begin position="1"/>
        <end position="21"/>
    </location>
</feature>
<proteinExistence type="predicted"/>
<dbReference type="Gene3D" id="3.30.10.10">
    <property type="entry name" value="Trypsin Inhibitor V, subunit A"/>
    <property type="match status" value="1"/>
</dbReference>
<dbReference type="RefSeq" id="WP_379106273.1">
    <property type="nucleotide sequence ID" value="NZ_JBHTOQ010000004.1"/>
</dbReference>
<dbReference type="Proteomes" id="UP001597302">
    <property type="component" value="Unassembled WGS sequence"/>
</dbReference>
<feature type="chain" id="PRO_5045772452" description="Peptidase inhibitor I78 family protein" evidence="1">
    <location>
        <begin position="22"/>
        <end position="163"/>
    </location>
</feature>
<accession>A0ABW4DUX0</accession>
<keyword evidence="1" id="KW-0732">Signal</keyword>
<dbReference type="EMBL" id="JBHTOQ010000004">
    <property type="protein sequence ID" value="MFD1480753.1"/>
    <property type="molecule type" value="Genomic_DNA"/>
</dbReference>
<name>A0ABW4DUX0_9RHOB</name>
<evidence type="ECO:0000313" key="3">
    <source>
        <dbReference type="Proteomes" id="UP001597302"/>
    </source>
</evidence>
<evidence type="ECO:0000313" key="2">
    <source>
        <dbReference type="EMBL" id="MFD1480753.1"/>
    </source>
</evidence>
<evidence type="ECO:0000256" key="1">
    <source>
        <dbReference type="SAM" id="SignalP"/>
    </source>
</evidence>
<reference evidence="3" key="1">
    <citation type="journal article" date="2019" name="Int. J. Syst. Evol. Microbiol.">
        <title>The Global Catalogue of Microorganisms (GCM) 10K type strain sequencing project: providing services to taxonomists for standard genome sequencing and annotation.</title>
        <authorList>
            <consortium name="The Broad Institute Genomics Platform"/>
            <consortium name="The Broad Institute Genome Sequencing Center for Infectious Disease"/>
            <person name="Wu L."/>
            <person name="Ma J."/>
        </authorList>
    </citation>
    <scope>NUCLEOTIDE SEQUENCE [LARGE SCALE GENOMIC DNA]</scope>
    <source>
        <strain evidence="3">CCM 8875</strain>
    </source>
</reference>
<dbReference type="PROSITE" id="PS51257">
    <property type="entry name" value="PROKAR_LIPOPROTEIN"/>
    <property type="match status" value="1"/>
</dbReference>
<comment type="caution">
    <text evidence="2">The sequence shown here is derived from an EMBL/GenBank/DDBJ whole genome shotgun (WGS) entry which is preliminary data.</text>
</comment>
<keyword evidence="3" id="KW-1185">Reference proteome</keyword>
<sequence>MIRKAWVTQAAMLVLTAGALAGCASSVQRMPPAGPAGMAPMAAPAAAPVYAPPTATPYAAPPYTAQAPYTAPAPFPAPYAEPAPMAPAPVSGIAGLTERQPDLCKASEQASRVGQPGSVIPTLGLTRTYRIVEFRGIEPQDYDPNRLVFRLDAAGIITKIDCG</sequence>
<protein>
    <recommendedName>
        <fullName evidence="4">Peptidase inhibitor I78 family protein</fullName>
    </recommendedName>
</protein>
<evidence type="ECO:0008006" key="4">
    <source>
        <dbReference type="Google" id="ProtNLM"/>
    </source>
</evidence>